<dbReference type="InterPro" id="IPR007939">
    <property type="entry name" value="Cu-R_B_prcur"/>
</dbReference>
<name>A0ABT0A1D9_9GAMM</name>
<sequence>MNTMRDFKPSGCHYALAAVLGALLVPLPALAQHAGHAGMQMPMPAPAPSPDKRSVDQKKKPTASVPVTQAPVEQATPPAASTQDMPMDHSAMGHDMGTMDTGGMTMPMDHGAMNMSAPTQPRTPIPALTDADRAAAEPPPADHPVHDNTVQSYVLFDRLEGWSADPGTGLAWEGQAWFGTDLNRLWLRSEGEQVDGRLESADLEVLYGHSFSPWWDVVTGVRHDFKPGGAQDFAAIGVMGLAPYKFEVAATAYLGQGGQTAARLEAEYETLFTNRLILQERVEANLYGKDDPRRGIGSGLSTFEAGLRLRYEFTRRFAPYIGIVHERAFGGTADLRRAEHESTEDTRIVAGLRLWF</sequence>
<feature type="compositionally biased region" description="Basic and acidic residues" evidence="1">
    <location>
        <begin position="50"/>
        <end position="59"/>
    </location>
</feature>
<evidence type="ECO:0000313" key="4">
    <source>
        <dbReference type="Proteomes" id="UP001165423"/>
    </source>
</evidence>
<dbReference type="EMBL" id="JALGCL010000001">
    <property type="protein sequence ID" value="MCJ0824802.1"/>
    <property type="molecule type" value="Genomic_DNA"/>
</dbReference>
<proteinExistence type="predicted"/>
<evidence type="ECO:0000256" key="2">
    <source>
        <dbReference type="SAM" id="SignalP"/>
    </source>
</evidence>
<dbReference type="Pfam" id="PF05275">
    <property type="entry name" value="CopB"/>
    <property type="match status" value="1"/>
</dbReference>
<keyword evidence="2" id="KW-0732">Signal</keyword>
<organism evidence="3 4">
    <name type="scientific">Cognatiluteimonas sedimenti</name>
    <dbReference type="NCBI Taxonomy" id="2927791"/>
    <lineage>
        <taxon>Bacteria</taxon>
        <taxon>Pseudomonadati</taxon>
        <taxon>Pseudomonadota</taxon>
        <taxon>Gammaproteobacteria</taxon>
        <taxon>Lysobacterales</taxon>
        <taxon>Lysobacteraceae</taxon>
        <taxon>Cognatiluteimonas</taxon>
    </lineage>
</organism>
<reference evidence="3 4" key="1">
    <citation type="submission" date="2022-03" db="EMBL/GenBank/DDBJ databases">
        <title>Luteimonas soily sp. nov., a novel bacterium isolated from the soil.</title>
        <authorList>
            <person name="Zhang X."/>
        </authorList>
    </citation>
    <scope>NUCLEOTIDE SEQUENCE [LARGE SCALE GENOMIC DNA]</scope>
    <source>
        <strain evidence="3 4">50</strain>
    </source>
</reference>
<feature type="signal peptide" evidence="2">
    <location>
        <begin position="1"/>
        <end position="31"/>
    </location>
</feature>
<protein>
    <submittedName>
        <fullName evidence="3">Copper resistance protein B</fullName>
    </submittedName>
</protein>
<feature type="chain" id="PRO_5046387869" evidence="2">
    <location>
        <begin position="32"/>
        <end position="356"/>
    </location>
</feature>
<feature type="region of interest" description="Disordered" evidence="1">
    <location>
        <begin position="38"/>
        <end position="90"/>
    </location>
</feature>
<evidence type="ECO:0000313" key="3">
    <source>
        <dbReference type="EMBL" id="MCJ0824802.1"/>
    </source>
</evidence>
<keyword evidence="4" id="KW-1185">Reference proteome</keyword>
<gene>
    <name evidence="3" type="ORF">MQC88_02320</name>
</gene>
<accession>A0ABT0A1D9</accession>
<dbReference type="Proteomes" id="UP001165423">
    <property type="component" value="Unassembled WGS sequence"/>
</dbReference>
<evidence type="ECO:0000256" key="1">
    <source>
        <dbReference type="SAM" id="MobiDB-lite"/>
    </source>
</evidence>
<comment type="caution">
    <text evidence="3">The sequence shown here is derived from an EMBL/GenBank/DDBJ whole genome shotgun (WGS) entry which is preliminary data.</text>
</comment>